<keyword evidence="1" id="KW-0472">Membrane</keyword>
<dbReference type="EMBL" id="LFYR01000056">
    <property type="protein sequence ID" value="KMZ76250.1"/>
    <property type="molecule type" value="Genomic_DNA"/>
</dbReference>
<dbReference type="InterPro" id="IPR004330">
    <property type="entry name" value="FAR1_DNA_bnd_dom"/>
</dbReference>
<dbReference type="PANTHER" id="PTHR47718">
    <property type="entry name" value="OS01G0519700 PROTEIN"/>
    <property type="match status" value="1"/>
</dbReference>
<dbReference type="Proteomes" id="UP000036987">
    <property type="component" value="Unassembled WGS sequence"/>
</dbReference>
<comment type="caution">
    <text evidence="3">The sequence shown here is derived from an EMBL/GenBank/DDBJ whole genome shotgun (WGS) entry which is preliminary data.</text>
</comment>
<name>A0A0K9Q670_ZOSMR</name>
<feature type="domain" description="FAR1" evidence="2">
    <location>
        <begin position="310"/>
        <end position="402"/>
    </location>
</feature>
<evidence type="ECO:0000313" key="3">
    <source>
        <dbReference type="EMBL" id="KMZ76250.1"/>
    </source>
</evidence>
<dbReference type="PANTHER" id="PTHR47718:SF7">
    <property type="entry name" value="PROTEIN FAR1-RELATED SEQUENCE"/>
    <property type="match status" value="1"/>
</dbReference>
<dbReference type="Pfam" id="PF03101">
    <property type="entry name" value="FAR1"/>
    <property type="match status" value="1"/>
</dbReference>
<dbReference type="AlphaFoldDB" id="A0A0K9Q670"/>
<organism evidence="3 4">
    <name type="scientific">Zostera marina</name>
    <name type="common">Eelgrass</name>
    <dbReference type="NCBI Taxonomy" id="29655"/>
    <lineage>
        <taxon>Eukaryota</taxon>
        <taxon>Viridiplantae</taxon>
        <taxon>Streptophyta</taxon>
        <taxon>Embryophyta</taxon>
        <taxon>Tracheophyta</taxon>
        <taxon>Spermatophyta</taxon>
        <taxon>Magnoliopsida</taxon>
        <taxon>Liliopsida</taxon>
        <taxon>Zosteraceae</taxon>
        <taxon>Zostera</taxon>
    </lineage>
</organism>
<proteinExistence type="predicted"/>
<keyword evidence="1" id="KW-1133">Transmembrane helix</keyword>
<reference evidence="4" key="1">
    <citation type="journal article" date="2016" name="Nature">
        <title>The genome of the seagrass Zostera marina reveals angiosperm adaptation to the sea.</title>
        <authorList>
            <person name="Olsen J.L."/>
            <person name="Rouze P."/>
            <person name="Verhelst B."/>
            <person name="Lin Y.-C."/>
            <person name="Bayer T."/>
            <person name="Collen J."/>
            <person name="Dattolo E."/>
            <person name="De Paoli E."/>
            <person name="Dittami S."/>
            <person name="Maumus F."/>
            <person name="Michel G."/>
            <person name="Kersting A."/>
            <person name="Lauritano C."/>
            <person name="Lohaus R."/>
            <person name="Toepel M."/>
            <person name="Tonon T."/>
            <person name="Vanneste K."/>
            <person name="Amirebrahimi M."/>
            <person name="Brakel J."/>
            <person name="Bostroem C."/>
            <person name="Chovatia M."/>
            <person name="Grimwood J."/>
            <person name="Jenkins J.W."/>
            <person name="Jueterbock A."/>
            <person name="Mraz A."/>
            <person name="Stam W.T."/>
            <person name="Tice H."/>
            <person name="Bornberg-Bauer E."/>
            <person name="Green P.J."/>
            <person name="Pearson G.A."/>
            <person name="Procaccini G."/>
            <person name="Duarte C.M."/>
            <person name="Schmutz J."/>
            <person name="Reusch T.B.H."/>
            <person name="Van de Peer Y."/>
        </authorList>
    </citation>
    <scope>NUCLEOTIDE SEQUENCE [LARGE SCALE GENOMIC DNA]</scope>
    <source>
        <strain evidence="4">cv. Finnish</strain>
    </source>
</reference>
<gene>
    <name evidence="3" type="ORF">ZOSMA_104G00010</name>
</gene>
<dbReference type="STRING" id="29655.A0A0K9Q670"/>
<evidence type="ECO:0000259" key="2">
    <source>
        <dbReference type="Pfam" id="PF03101"/>
    </source>
</evidence>
<accession>A0A0K9Q670</accession>
<evidence type="ECO:0000313" key="4">
    <source>
        <dbReference type="Proteomes" id="UP000036987"/>
    </source>
</evidence>
<evidence type="ECO:0000256" key="1">
    <source>
        <dbReference type="SAM" id="Phobius"/>
    </source>
</evidence>
<feature type="transmembrane region" description="Helical" evidence="1">
    <location>
        <begin position="12"/>
        <end position="43"/>
    </location>
</feature>
<keyword evidence="1" id="KW-0812">Transmembrane</keyword>
<keyword evidence="4" id="KW-1185">Reference proteome</keyword>
<sequence length="634" mass="71525">MKKTKSLSIQHRFCHIVLFTIHLSIVGFATLYNLPISLFFVFLPQRLLLQSPNTSSSFFSILSRSSNPSSGFIMVSPPSFANQDQPSILQVSPNTNSIFVTPPPYRSQQFSYDHTNTSCNVSLKVRFNSPQCQTNDNTIPCEADFSTFSLPHVTAGTIFQSGFVLHTSAEIRESSAHINVVTAKIPSSLNFQFNSPDRQTNVNPSACSDNVSTPLDDDVVCSTFFYSEFVKSTSDDITQSSAEILPTSANLGCGTDKTPDNYCKRKYSSPVHDHSSPDHRNASSSFSQCNKPCPVVGQVFPSYELAVQSYYDFASAMRFSIRLGSTKNVVDKGSGQKVLVMKRLLCSKQGSQSLILPPTNGNRRKNVVSRCGCLASIKFKRIDRSDNWVANTVIFHHNHSFTPPSKIRYLPINRSISQTSKLLFSSLAEVNVPVSQQAAYFSNQLGGVQNIGCMKMDINNMVRDDRIDLKNYDVDLIVEEFEMNKSENEQFFYDLVKDDEGRLKHLFWVDPTMIENYKLFGDSVTFDTTYKTNVYSMVFGMFCGVNHHRKTTIFGSAFVRQKFGFRKLPTFDHQFGKLATSVLVRTSPIGYYRYNRLLNDMSKKYMIYVKKIHGIEWLNDWNGMELTIGMELNG</sequence>
<protein>
    <recommendedName>
        <fullName evidence="2">FAR1 domain-containing protein</fullName>
    </recommendedName>
</protein>